<dbReference type="InterPro" id="IPR000477">
    <property type="entry name" value="RT_dom"/>
</dbReference>
<dbReference type="PANTHER" id="PTHR46890">
    <property type="entry name" value="NON-LTR RETROLELEMENT REVERSE TRANSCRIPTASE-LIKE PROTEIN-RELATED"/>
    <property type="match status" value="1"/>
</dbReference>
<dbReference type="OrthoDB" id="1413185at2759"/>
<evidence type="ECO:0000259" key="1">
    <source>
        <dbReference type="PROSITE" id="PS50878"/>
    </source>
</evidence>
<accession>A0A9D3VNS2</accession>
<feature type="domain" description="Reverse transcriptase" evidence="1">
    <location>
        <begin position="267"/>
        <end position="549"/>
    </location>
</feature>
<dbReference type="CDD" id="cd01650">
    <property type="entry name" value="RT_nLTR_like"/>
    <property type="match status" value="1"/>
</dbReference>
<dbReference type="AlphaFoldDB" id="A0A9D3VNS2"/>
<dbReference type="Proteomes" id="UP000828251">
    <property type="component" value="Unassembled WGS sequence"/>
</dbReference>
<evidence type="ECO:0000313" key="2">
    <source>
        <dbReference type="EMBL" id="KAH1090919.1"/>
    </source>
</evidence>
<keyword evidence="3" id="KW-1185">Reference proteome</keyword>
<gene>
    <name evidence="2" type="ORF">J1N35_018176</name>
</gene>
<dbReference type="InterPro" id="IPR052343">
    <property type="entry name" value="Retrotransposon-Effector_Assoc"/>
</dbReference>
<sequence>MGRWGFFNWSGSCGNGMGFNTKGSISKGLAMKSVWLKEDGEEGSDKNQANRQNSGSSAKGLVKKVRFREKIDPILDYQIRHLSRSFSDHCLLLISTIYEDRRRLEKRFKFEAWKANKELLNSKLAKLLEEERNDENLAELIDTIVELNFEIDKDERYWEQRARINWLKLGDKNTAFFHGQATQRIRKNCIRKLQKKRELQPYLSGIDRCIFEEDNLKLKASYTKEEIKVVLKEMGPTKALGEDGFPALFYQKCWPIIGEDVMSYCLHLLNEGMNLTPINKTRTVLIPKITSPTNISQFYLISLCNVLYKLIAKVITNRLWVVIEKCIDVAQSAFVPGRLIFDNVILAYELLHTLKHKRVGKKGFMAVKLDISKAYDRVEWNFVEMVMKKLGFDSNWVNSLMKCVTTVSYSVVFNGFTGCTFIPSRGLRQGDPLSPFLFLFCREGLSSLIRLALKEKALRGVKASRSGPQVSHLLFADDCILFGKATGKGVSLLKQILHEYEGCLGQKVNYSKSTIFFSANTQERDIRGINRILRVQCSNDPKLYLGLPNLVGRKKNAFFQNLKDRLQQRIDN</sequence>
<dbReference type="EMBL" id="JAIQCV010000006">
    <property type="protein sequence ID" value="KAH1090919.1"/>
    <property type="molecule type" value="Genomic_DNA"/>
</dbReference>
<dbReference type="InterPro" id="IPR043502">
    <property type="entry name" value="DNA/RNA_pol_sf"/>
</dbReference>
<dbReference type="PANTHER" id="PTHR46890:SF48">
    <property type="entry name" value="RNA-DIRECTED DNA POLYMERASE"/>
    <property type="match status" value="1"/>
</dbReference>
<dbReference type="PROSITE" id="PS50878">
    <property type="entry name" value="RT_POL"/>
    <property type="match status" value="1"/>
</dbReference>
<dbReference type="SUPFAM" id="SSF56672">
    <property type="entry name" value="DNA/RNA polymerases"/>
    <property type="match status" value="1"/>
</dbReference>
<evidence type="ECO:0000313" key="3">
    <source>
        <dbReference type="Proteomes" id="UP000828251"/>
    </source>
</evidence>
<comment type="caution">
    <text evidence="2">The sequence shown here is derived from an EMBL/GenBank/DDBJ whole genome shotgun (WGS) entry which is preliminary data.</text>
</comment>
<dbReference type="Pfam" id="PF00078">
    <property type="entry name" value="RVT_1"/>
    <property type="match status" value="1"/>
</dbReference>
<protein>
    <recommendedName>
        <fullName evidence="1">Reverse transcriptase domain-containing protein</fullName>
    </recommendedName>
</protein>
<organism evidence="2 3">
    <name type="scientific">Gossypium stocksii</name>
    <dbReference type="NCBI Taxonomy" id="47602"/>
    <lineage>
        <taxon>Eukaryota</taxon>
        <taxon>Viridiplantae</taxon>
        <taxon>Streptophyta</taxon>
        <taxon>Embryophyta</taxon>
        <taxon>Tracheophyta</taxon>
        <taxon>Spermatophyta</taxon>
        <taxon>Magnoliopsida</taxon>
        <taxon>eudicotyledons</taxon>
        <taxon>Gunneridae</taxon>
        <taxon>Pentapetalae</taxon>
        <taxon>rosids</taxon>
        <taxon>malvids</taxon>
        <taxon>Malvales</taxon>
        <taxon>Malvaceae</taxon>
        <taxon>Malvoideae</taxon>
        <taxon>Gossypium</taxon>
    </lineage>
</organism>
<name>A0A9D3VNS2_9ROSI</name>
<reference evidence="2 3" key="1">
    <citation type="journal article" date="2021" name="Plant Biotechnol. J.">
        <title>Multi-omics assisted identification of the key and species-specific regulatory components of drought-tolerant mechanisms in Gossypium stocksii.</title>
        <authorList>
            <person name="Yu D."/>
            <person name="Ke L."/>
            <person name="Zhang D."/>
            <person name="Wu Y."/>
            <person name="Sun Y."/>
            <person name="Mei J."/>
            <person name="Sun J."/>
            <person name="Sun Y."/>
        </authorList>
    </citation>
    <scope>NUCLEOTIDE SEQUENCE [LARGE SCALE GENOMIC DNA]</scope>
    <source>
        <strain evidence="3">cv. E1</strain>
        <tissue evidence="2">Leaf</tissue>
    </source>
</reference>
<proteinExistence type="predicted"/>